<dbReference type="GO" id="GO:0046872">
    <property type="term" value="F:metal ion binding"/>
    <property type="evidence" value="ECO:0007669"/>
    <property type="project" value="UniProtKB-KW"/>
</dbReference>
<dbReference type="EC" id="3.1.3.25" evidence="2"/>
<evidence type="ECO:0000313" key="8">
    <source>
        <dbReference type="Proteomes" id="UP000053060"/>
    </source>
</evidence>
<dbReference type="SUPFAM" id="SSF56655">
    <property type="entry name" value="Carbohydrate phosphatase"/>
    <property type="match status" value="1"/>
</dbReference>
<dbReference type="Gene3D" id="3.40.190.80">
    <property type="match status" value="1"/>
</dbReference>
<dbReference type="EMBL" id="AZXY01000008">
    <property type="protein sequence ID" value="KSZ57630.1"/>
    <property type="molecule type" value="Genomic_DNA"/>
</dbReference>
<keyword evidence="3 6" id="KW-0479">Metal-binding</keyword>
<dbReference type="Proteomes" id="UP000053060">
    <property type="component" value="Unassembled WGS sequence"/>
</dbReference>
<evidence type="ECO:0000256" key="3">
    <source>
        <dbReference type="ARBA" id="ARBA00022723"/>
    </source>
</evidence>
<dbReference type="Gene3D" id="3.30.540.10">
    <property type="entry name" value="Fructose-1,6-Bisphosphatase, subunit A, domain 1"/>
    <property type="match status" value="1"/>
</dbReference>
<dbReference type="PROSITE" id="PS00629">
    <property type="entry name" value="IMP_1"/>
    <property type="match status" value="1"/>
</dbReference>
<dbReference type="CDD" id="cd01637">
    <property type="entry name" value="IMPase_like"/>
    <property type="match status" value="1"/>
</dbReference>
<reference evidence="7 8" key="2">
    <citation type="journal article" date="2016" name="Genome Announc.">
        <title>Draft Genome Sequence of a Versatile Hydrocarbon-Degrading Bacterium, Rhodococcus pyridinivorans Strain KG-16, Collected from Oil Fields in India.</title>
        <authorList>
            <person name="Aggarwal R.K."/>
            <person name="Dawar C."/>
            <person name="Phanindranath R."/>
            <person name="Mutnuri L."/>
            <person name="Dayal A.M."/>
        </authorList>
    </citation>
    <scope>NUCLEOTIDE SEQUENCE [LARGE SCALE GENOMIC DNA]</scope>
    <source>
        <strain evidence="7 8">KG-16</strain>
    </source>
</reference>
<reference evidence="8" key="1">
    <citation type="submission" date="2015-01" db="EMBL/GenBank/DDBJ databases">
        <title>Draft genome sequence of Rhodococcus pyridinivorans strain KG-16, a hydrocarbon-degrading bacterium.</title>
        <authorList>
            <person name="Aggarwal R.K."/>
            <person name="Dawar C."/>
        </authorList>
    </citation>
    <scope>NUCLEOTIDE SEQUENCE [LARGE SCALE GENOMIC DNA]</scope>
    <source>
        <strain evidence="8">KG-16</strain>
    </source>
</reference>
<evidence type="ECO:0000313" key="7">
    <source>
        <dbReference type="EMBL" id="KSZ57630.1"/>
    </source>
</evidence>
<comment type="caution">
    <text evidence="7">The sequence shown here is derived from an EMBL/GenBank/DDBJ whole genome shotgun (WGS) entry which is preliminary data.</text>
</comment>
<dbReference type="GO" id="GO:0006020">
    <property type="term" value="P:inositol metabolic process"/>
    <property type="evidence" value="ECO:0007669"/>
    <property type="project" value="TreeGrafter"/>
</dbReference>
<keyword evidence="5 6" id="KW-0460">Magnesium</keyword>
<dbReference type="GO" id="GO:0008934">
    <property type="term" value="F:inositol monophosphate 1-phosphatase activity"/>
    <property type="evidence" value="ECO:0007669"/>
    <property type="project" value="TreeGrafter"/>
</dbReference>
<gene>
    <name evidence="7" type="ORF">Z045_16840</name>
</gene>
<dbReference type="GO" id="GO:0046854">
    <property type="term" value="P:phosphatidylinositol phosphate biosynthetic process"/>
    <property type="evidence" value="ECO:0007669"/>
    <property type="project" value="InterPro"/>
</dbReference>
<name>A0A0V9UI07_9NOCA</name>
<evidence type="ECO:0000256" key="4">
    <source>
        <dbReference type="ARBA" id="ARBA00022801"/>
    </source>
</evidence>
<feature type="binding site" evidence="6">
    <location>
        <position position="216"/>
    </location>
    <ligand>
        <name>Mg(2+)</name>
        <dbReference type="ChEBI" id="CHEBI:18420"/>
        <label>1</label>
        <note>catalytic</note>
    </ligand>
</feature>
<keyword evidence="4" id="KW-0378">Hydrolase</keyword>
<dbReference type="AlphaFoldDB" id="A0A0V9UI07"/>
<evidence type="ECO:0000256" key="1">
    <source>
        <dbReference type="ARBA" id="ARBA00001033"/>
    </source>
</evidence>
<dbReference type="InterPro" id="IPR000760">
    <property type="entry name" value="Inositol_monophosphatase-like"/>
</dbReference>
<dbReference type="PRINTS" id="PR00377">
    <property type="entry name" value="IMPHPHTASES"/>
</dbReference>
<feature type="binding site" evidence="6">
    <location>
        <position position="85"/>
    </location>
    <ligand>
        <name>Mg(2+)</name>
        <dbReference type="ChEBI" id="CHEBI:18420"/>
        <label>1</label>
        <note>catalytic</note>
    </ligand>
</feature>
<dbReference type="PATRIC" id="fig|1441730.3.peg.3510"/>
<feature type="binding site" evidence="6">
    <location>
        <position position="87"/>
    </location>
    <ligand>
        <name>Mg(2+)</name>
        <dbReference type="ChEBI" id="CHEBI:18420"/>
        <label>1</label>
        <note>catalytic</note>
    </ligand>
</feature>
<dbReference type="PROSITE" id="PS00630">
    <property type="entry name" value="IMP_2"/>
    <property type="match status" value="1"/>
</dbReference>
<accession>A0A0V9UI07</accession>
<feature type="binding site" evidence="6">
    <location>
        <position position="88"/>
    </location>
    <ligand>
        <name>Mg(2+)</name>
        <dbReference type="ChEBI" id="CHEBI:18420"/>
        <label>1</label>
        <note>catalytic</note>
    </ligand>
</feature>
<feature type="binding site" evidence="6">
    <location>
        <position position="69"/>
    </location>
    <ligand>
        <name>Mg(2+)</name>
        <dbReference type="ChEBI" id="CHEBI:18420"/>
        <label>1</label>
        <note>catalytic</note>
    </ligand>
</feature>
<evidence type="ECO:0000256" key="6">
    <source>
        <dbReference type="PIRSR" id="PIRSR600760-2"/>
    </source>
</evidence>
<dbReference type="PANTHER" id="PTHR20854">
    <property type="entry name" value="INOSITOL MONOPHOSPHATASE"/>
    <property type="match status" value="1"/>
</dbReference>
<dbReference type="InterPro" id="IPR020550">
    <property type="entry name" value="Inositol_monophosphatase_CS"/>
</dbReference>
<protein>
    <recommendedName>
        <fullName evidence="2">inositol-phosphate phosphatase</fullName>
        <ecNumber evidence="2">3.1.3.25</ecNumber>
    </recommendedName>
</protein>
<dbReference type="RefSeq" id="WP_060652870.1">
    <property type="nucleotide sequence ID" value="NZ_AZXY01000008.1"/>
</dbReference>
<dbReference type="PANTHER" id="PTHR20854:SF4">
    <property type="entry name" value="INOSITOL-1-MONOPHOSPHATASE-RELATED"/>
    <property type="match status" value="1"/>
</dbReference>
<dbReference type="Pfam" id="PF00459">
    <property type="entry name" value="Inositol_P"/>
    <property type="match status" value="1"/>
</dbReference>
<evidence type="ECO:0000256" key="5">
    <source>
        <dbReference type="ARBA" id="ARBA00022842"/>
    </source>
</evidence>
<comment type="cofactor">
    <cofactor evidence="6">
        <name>Mg(2+)</name>
        <dbReference type="ChEBI" id="CHEBI:18420"/>
    </cofactor>
</comment>
<proteinExistence type="predicted"/>
<dbReference type="GO" id="GO:0007165">
    <property type="term" value="P:signal transduction"/>
    <property type="evidence" value="ECO:0007669"/>
    <property type="project" value="TreeGrafter"/>
</dbReference>
<comment type="catalytic activity">
    <reaction evidence="1">
        <text>a myo-inositol phosphate + H2O = myo-inositol + phosphate</text>
        <dbReference type="Rhea" id="RHEA:24056"/>
        <dbReference type="ChEBI" id="CHEBI:15377"/>
        <dbReference type="ChEBI" id="CHEBI:17268"/>
        <dbReference type="ChEBI" id="CHEBI:43474"/>
        <dbReference type="ChEBI" id="CHEBI:84139"/>
        <dbReference type="EC" id="3.1.3.25"/>
    </reaction>
</comment>
<organism evidence="7 8">
    <name type="scientific">Rhodococcus pyridinivorans KG-16</name>
    <dbReference type="NCBI Taxonomy" id="1441730"/>
    <lineage>
        <taxon>Bacteria</taxon>
        <taxon>Bacillati</taxon>
        <taxon>Actinomycetota</taxon>
        <taxon>Actinomycetes</taxon>
        <taxon>Mycobacteriales</taxon>
        <taxon>Nocardiaceae</taxon>
        <taxon>Rhodococcus</taxon>
    </lineage>
</organism>
<evidence type="ECO:0000256" key="2">
    <source>
        <dbReference type="ARBA" id="ARBA00013106"/>
    </source>
</evidence>
<dbReference type="InterPro" id="IPR020583">
    <property type="entry name" value="Inositol_monoP_metal-BS"/>
</dbReference>
<sequence length="280" mass="28966">MADPADLNRLLAVASGVLDEVAERFVAGHGAPRSVDKGPNDFATDLDLELERRISGALAERTGIPVHGEEFGGPSAGEGTVWLLDPIDGTINYSAGLPMAGILLALVEDGEPVLGLTWLPLTNQRFAGIADGPLLVNGKPTEPLQPARLEDVMIAVGSFDIDSRGRVPGTRRLAVITELSRRVARLRMHGSTGADLAFTAGGAIGGAVVFGHHPWDNAAGVALVRAAGGIATDFAGRPWRIGSGSVVAAAPGVHGEILEIVQSATERSVAEQLGSEGDRT</sequence>